<reference evidence="1 2" key="1">
    <citation type="submission" date="2017-01" db="EMBL/GenBank/DDBJ databases">
        <authorList>
            <person name="Mah S.A."/>
            <person name="Swanson W.J."/>
            <person name="Moy G.W."/>
            <person name="Vacquier V.D."/>
        </authorList>
    </citation>
    <scope>NUCLEOTIDE SEQUENCE [LARGE SCALE GENOMIC DNA]</scope>
    <source>
        <strain evidence="1">PDD-32b-74</strain>
    </source>
</reference>
<sequence length="110" mass="12394">MRIFSRRAQSVSHGYLERRARVGVSLLTKRSVQPVKISQTSFVPNASVGVPFSGLRVTIRAMTHLMHSAQKCMNEHWNKRILLPYKYAFGSKRSVARLAPAGQVISHAFE</sequence>
<dbReference type="Proteomes" id="UP000195128">
    <property type="component" value="Unassembled WGS sequence"/>
</dbReference>
<evidence type="ECO:0000313" key="2">
    <source>
        <dbReference type="Proteomes" id="UP000195128"/>
    </source>
</evidence>
<comment type="caution">
    <text evidence="1">The sequence shown here is derived from an EMBL/GenBank/DDBJ whole genome shotgun (WGS) entry which is preliminary data.</text>
</comment>
<evidence type="ECO:0000313" key="1">
    <source>
        <dbReference type="EMBL" id="OUM05262.1"/>
    </source>
</evidence>
<protein>
    <submittedName>
        <fullName evidence="1">Uncharacterized protein</fullName>
    </submittedName>
</protein>
<dbReference type="EMBL" id="MTSA01000020">
    <property type="protein sequence ID" value="OUM05262.1"/>
    <property type="molecule type" value="Genomic_DNA"/>
</dbReference>
<name>A0A244ELA7_PSESX</name>
<proteinExistence type="predicted"/>
<organism evidence="1 2">
    <name type="scientific">Pseudomonas syringae</name>
    <dbReference type="NCBI Taxonomy" id="317"/>
    <lineage>
        <taxon>Bacteria</taxon>
        <taxon>Pseudomonadati</taxon>
        <taxon>Pseudomonadota</taxon>
        <taxon>Gammaproteobacteria</taxon>
        <taxon>Pseudomonadales</taxon>
        <taxon>Pseudomonadaceae</taxon>
        <taxon>Pseudomonas</taxon>
    </lineage>
</organism>
<accession>A0A244ELA7</accession>
<gene>
    <name evidence="1" type="ORF">BW686_22390</name>
</gene>
<dbReference type="AlphaFoldDB" id="A0A244ELA7"/>